<sequence length="83" mass="9123">MLAKADSCLAIAVIRLLLADSFKADLHTMIAVQQDRPLVVSSPDDLDATAMTAATATITTTTHQLDHHNTTYNRQERVDFLVE</sequence>
<evidence type="ECO:0000313" key="3">
    <source>
        <dbReference type="Proteomes" id="UP000291343"/>
    </source>
</evidence>
<comment type="caution">
    <text evidence="2">The sequence shown here is derived from an EMBL/GenBank/DDBJ whole genome shotgun (WGS) entry which is preliminary data.</text>
</comment>
<proteinExistence type="predicted"/>
<protein>
    <submittedName>
        <fullName evidence="2">Uncharacterized protein</fullName>
    </submittedName>
</protein>
<dbReference type="EMBL" id="QKKF02032300">
    <property type="protein sequence ID" value="RZF34238.1"/>
    <property type="molecule type" value="Genomic_DNA"/>
</dbReference>
<dbReference type="Proteomes" id="UP000291343">
    <property type="component" value="Unassembled WGS sequence"/>
</dbReference>
<organism evidence="2 3">
    <name type="scientific">Laodelphax striatellus</name>
    <name type="common">Small brown planthopper</name>
    <name type="synonym">Delphax striatella</name>
    <dbReference type="NCBI Taxonomy" id="195883"/>
    <lineage>
        <taxon>Eukaryota</taxon>
        <taxon>Metazoa</taxon>
        <taxon>Ecdysozoa</taxon>
        <taxon>Arthropoda</taxon>
        <taxon>Hexapoda</taxon>
        <taxon>Insecta</taxon>
        <taxon>Pterygota</taxon>
        <taxon>Neoptera</taxon>
        <taxon>Paraneoptera</taxon>
        <taxon>Hemiptera</taxon>
        <taxon>Auchenorrhyncha</taxon>
        <taxon>Fulgoroidea</taxon>
        <taxon>Delphacidae</taxon>
        <taxon>Criomorphinae</taxon>
        <taxon>Laodelphax</taxon>
    </lineage>
</organism>
<name>A0A482WLA2_LAOST</name>
<gene>
    <name evidence="2" type="ORF">LSTR_LSTR012612</name>
</gene>
<feature type="signal peptide" evidence="1">
    <location>
        <begin position="1"/>
        <end position="24"/>
    </location>
</feature>
<dbReference type="AlphaFoldDB" id="A0A482WLA2"/>
<keyword evidence="3" id="KW-1185">Reference proteome</keyword>
<evidence type="ECO:0000256" key="1">
    <source>
        <dbReference type="SAM" id="SignalP"/>
    </source>
</evidence>
<reference evidence="2 3" key="1">
    <citation type="journal article" date="2017" name="Gigascience">
        <title>Genome sequence of the small brown planthopper, Laodelphax striatellus.</title>
        <authorList>
            <person name="Zhu J."/>
            <person name="Jiang F."/>
            <person name="Wang X."/>
            <person name="Yang P."/>
            <person name="Bao Y."/>
            <person name="Zhao W."/>
            <person name="Wang W."/>
            <person name="Lu H."/>
            <person name="Wang Q."/>
            <person name="Cui N."/>
            <person name="Li J."/>
            <person name="Chen X."/>
            <person name="Luo L."/>
            <person name="Yu J."/>
            <person name="Kang L."/>
            <person name="Cui F."/>
        </authorList>
    </citation>
    <scope>NUCLEOTIDE SEQUENCE [LARGE SCALE GENOMIC DNA]</scope>
    <source>
        <strain evidence="2">Lst14</strain>
    </source>
</reference>
<dbReference type="InParanoid" id="A0A482WLA2"/>
<keyword evidence="1" id="KW-0732">Signal</keyword>
<evidence type="ECO:0000313" key="2">
    <source>
        <dbReference type="EMBL" id="RZF34238.1"/>
    </source>
</evidence>
<accession>A0A482WLA2</accession>
<feature type="chain" id="PRO_5019718887" evidence="1">
    <location>
        <begin position="25"/>
        <end position="83"/>
    </location>
</feature>